<comment type="subcellular location">
    <subcellularLocation>
        <location evidence="1">Cell membrane</location>
        <topology evidence="1">Multi-pass membrane protein</topology>
    </subcellularLocation>
</comment>
<dbReference type="Pfam" id="PF17200">
    <property type="entry name" value="sCache_2"/>
    <property type="match status" value="1"/>
</dbReference>
<protein>
    <submittedName>
        <fullName evidence="8">Calcium channel protein</fullName>
    </submittedName>
</protein>
<dbReference type="RefSeq" id="WP_190426589.1">
    <property type="nucleotide sequence ID" value="NZ_JAAOCA010000052.1"/>
</dbReference>
<feature type="signal peptide" evidence="6">
    <location>
        <begin position="1"/>
        <end position="21"/>
    </location>
</feature>
<keyword evidence="4" id="KW-1133">Transmembrane helix</keyword>
<evidence type="ECO:0000313" key="9">
    <source>
        <dbReference type="Proteomes" id="UP000805841"/>
    </source>
</evidence>
<evidence type="ECO:0000256" key="2">
    <source>
        <dbReference type="ARBA" id="ARBA00022475"/>
    </source>
</evidence>
<comment type="caution">
    <text evidence="8">The sequence shown here is derived from an EMBL/GenBank/DDBJ whole genome shotgun (WGS) entry which is preliminary data.</text>
</comment>
<evidence type="ECO:0000256" key="3">
    <source>
        <dbReference type="ARBA" id="ARBA00022692"/>
    </source>
</evidence>
<name>A0ABR7Z981_9PSED</name>
<accession>A0ABR7Z981</accession>
<evidence type="ECO:0000259" key="7">
    <source>
        <dbReference type="Pfam" id="PF17200"/>
    </source>
</evidence>
<sequence length="285" mass="31806">MSLYRVVAFLCLSLFSTLGLAQNKNAAYAEEAVRAQALLNKAIVYYKANGDAAMASFSRQGPFVDQQLYIYVVDTSGVMLASGGPSGSMIGKQVTAYLDDDLKAAFQKAIAQPEDGQVHSAEYRWWNWNDGKVERKRVFYQRVGERIFAVGYYLQRANVTQAQALLEKASEAMAADPKATLKKINDPGDKAFIEDDLYVFVVDLKSKRFVGHGFLRRLIGTDFATLKAYDGQPIGEQMLAVMAQRTDGEVDYLWRNPMTGQTEFKRTFLKKAGYYAVAVGVYEGR</sequence>
<keyword evidence="5" id="KW-0472">Membrane</keyword>
<keyword evidence="3" id="KW-0812">Transmembrane</keyword>
<dbReference type="EMBL" id="JAAOCA010000052">
    <property type="protein sequence ID" value="MBD1602111.1"/>
    <property type="molecule type" value="Genomic_DNA"/>
</dbReference>
<evidence type="ECO:0000256" key="4">
    <source>
        <dbReference type="ARBA" id="ARBA00022989"/>
    </source>
</evidence>
<dbReference type="Gene3D" id="3.30.450.20">
    <property type="entry name" value="PAS domain"/>
    <property type="match status" value="2"/>
</dbReference>
<proteinExistence type="predicted"/>
<evidence type="ECO:0000256" key="6">
    <source>
        <dbReference type="SAM" id="SignalP"/>
    </source>
</evidence>
<keyword evidence="6" id="KW-0732">Signal</keyword>
<feature type="chain" id="PRO_5046736355" evidence="6">
    <location>
        <begin position="22"/>
        <end position="285"/>
    </location>
</feature>
<evidence type="ECO:0000313" key="8">
    <source>
        <dbReference type="EMBL" id="MBD1602111.1"/>
    </source>
</evidence>
<organism evidence="8 9">
    <name type="scientific">Pseudomonas typographi</name>
    <dbReference type="NCBI Taxonomy" id="2715964"/>
    <lineage>
        <taxon>Bacteria</taxon>
        <taxon>Pseudomonadati</taxon>
        <taxon>Pseudomonadota</taxon>
        <taxon>Gammaproteobacteria</taxon>
        <taxon>Pseudomonadales</taxon>
        <taxon>Pseudomonadaceae</taxon>
        <taxon>Pseudomonas</taxon>
    </lineage>
</organism>
<evidence type="ECO:0000256" key="1">
    <source>
        <dbReference type="ARBA" id="ARBA00004651"/>
    </source>
</evidence>
<reference evidence="8 9" key="1">
    <citation type="journal article" date="2020" name="Insects">
        <title>Bacteria Belonging to Pseudomonas typographi sp. nov. from the Bark Beetle Ips typographus Have Genomic Potential to Aid in the Host Ecology.</title>
        <authorList>
            <person name="Peral-Aranega E."/>
            <person name="Saati-Santamaria Z."/>
            <person name="Kolarik M."/>
            <person name="Rivas R."/>
            <person name="Garcia-Fraile P."/>
        </authorList>
    </citation>
    <scope>NUCLEOTIDE SEQUENCE [LARGE SCALE GENOMIC DNA]</scope>
    <source>
        <strain evidence="8 9">CA3A</strain>
    </source>
</reference>
<keyword evidence="9" id="KW-1185">Reference proteome</keyword>
<gene>
    <name evidence="8" type="ORF">HAQ05_25865</name>
</gene>
<dbReference type="InterPro" id="IPR033480">
    <property type="entry name" value="sCache_2"/>
</dbReference>
<evidence type="ECO:0000256" key="5">
    <source>
        <dbReference type="ARBA" id="ARBA00023136"/>
    </source>
</evidence>
<keyword evidence="2" id="KW-1003">Cell membrane</keyword>
<dbReference type="Proteomes" id="UP000805841">
    <property type="component" value="Unassembled WGS sequence"/>
</dbReference>
<feature type="domain" description="Single Cache" evidence="7">
    <location>
        <begin position="195"/>
        <end position="279"/>
    </location>
</feature>